<dbReference type="EMBL" id="PTIS01000002">
    <property type="protein sequence ID" value="PPK49106.1"/>
    <property type="molecule type" value="Genomic_DNA"/>
</dbReference>
<evidence type="ECO:0000259" key="1">
    <source>
        <dbReference type="SMART" id="SM01078"/>
    </source>
</evidence>
<protein>
    <submittedName>
        <fullName evidence="2">CGGC domain-containing protein</fullName>
    </submittedName>
</protein>
<organism evidence="2 3">
    <name type="scientific">Clostridium algidicarnis DSM 15099</name>
    <dbReference type="NCBI Taxonomy" id="1121295"/>
    <lineage>
        <taxon>Bacteria</taxon>
        <taxon>Bacillati</taxon>
        <taxon>Bacillota</taxon>
        <taxon>Clostridia</taxon>
        <taxon>Eubacteriales</taxon>
        <taxon>Clostridiaceae</taxon>
        <taxon>Clostridium</taxon>
    </lineage>
</organism>
<name>A0A2S6G044_9CLOT</name>
<dbReference type="SMART" id="SM01078">
    <property type="entry name" value="CGGC"/>
    <property type="match status" value="1"/>
</dbReference>
<evidence type="ECO:0000313" key="2">
    <source>
        <dbReference type="EMBL" id="PPK49106.1"/>
    </source>
</evidence>
<evidence type="ECO:0000313" key="3">
    <source>
        <dbReference type="Proteomes" id="UP000239863"/>
    </source>
</evidence>
<dbReference type="InterPro" id="IPR014925">
    <property type="entry name" value="CGGC_dom"/>
</dbReference>
<dbReference type="Pfam" id="PF08821">
    <property type="entry name" value="CGGC"/>
    <property type="match status" value="1"/>
</dbReference>
<dbReference type="RefSeq" id="WP_104409137.1">
    <property type="nucleotide sequence ID" value="NZ_PTIS01000002.1"/>
</dbReference>
<dbReference type="AlphaFoldDB" id="A0A2S6G044"/>
<accession>A0A2S6G044</accession>
<dbReference type="Proteomes" id="UP000239863">
    <property type="component" value="Unassembled WGS sequence"/>
</dbReference>
<sequence length="116" mass="13112">MKIGIIVNEDTANRCTGKGCLDAFYKKKDSFERYEDIEVIELMAFTHSGGDINRKIEKMKANGVEVVHLSSCMRGSSEDYENLANILSEHFKVVGYTHGSKEGKKNNTINLDKKDY</sequence>
<proteinExistence type="predicted"/>
<reference evidence="2 3" key="1">
    <citation type="submission" date="2018-02" db="EMBL/GenBank/DDBJ databases">
        <title>Genomic Encyclopedia of Archaeal and Bacterial Type Strains, Phase II (KMG-II): from individual species to whole genera.</title>
        <authorList>
            <person name="Goeker M."/>
        </authorList>
    </citation>
    <scope>NUCLEOTIDE SEQUENCE [LARGE SCALE GENOMIC DNA]</scope>
    <source>
        <strain evidence="2 3">DSM 15099</strain>
    </source>
</reference>
<dbReference type="OrthoDB" id="1682132at2"/>
<feature type="domain" description="CGGC" evidence="1">
    <location>
        <begin position="2"/>
        <end position="98"/>
    </location>
</feature>
<comment type="caution">
    <text evidence="2">The sequence shown here is derived from an EMBL/GenBank/DDBJ whole genome shotgun (WGS) entry which is preliminary data.</text>
</comment>
<gene>
    <name evidence="2" type="ORF">BD821_10217</name>
</gene>